<evidence type="ECO:0000313" key="1">
    <source>
        <dbReference type="EMBL" id="CAK7353440.1"/>
    </source>
</evidence>
<accession>A0AAV1SP97</accession>
<name>A0AAV1SP97_9ROSI</name>
<comment type="caution">
    <text evidence="1">The sequence shown here is derived from an EMBL/GenBank/DDBJ whole genome shotgun (WGS) entry which is preliminary data.</text>
</comment>
<dbReference type="AlphaFoldDB" id="A0AAV1SP97"/>
<proteinExistence type="predicted"/>
<evidence type="ECO:0000313" key="2">
    <source>
        <dbReference type="Proteomes" id="UP001314170"/>
    </source>
</evidence>
<gene>
    <name evidence="1" type="ORF">DCAF_LOCUS24729</name>
</gene>
<protein>
    <submittedName>
        <fullName evidence="1">Uncharacterized protein</fullName>
    </submittedName>
</protein>
<sequence length="79" mass="8878">MNFLPLKEELGDLGSKYLLVVSRVMFNDPEGTPPLPKSPDFGKCLCFDRSTEAHSMLYELIGKTLIGFGMSVNLSLRRR</sequence>
<organism evidence="1 2">
    <name type="scientific">Dovyalis caffra</name>
    <dbReference type="NCBI Taxonomy" id="77055"/>
    <lineage>
        <taxon>Eukaryota</taxon>
        <taxon>Viridiplantae</taxon>
        <taxon>Streptophyta</taxon>
        <taxon>Embryophyta</taxon>
        <taxon>Tracheophyta</taxon>
        <taxon>Spermatophyta</taxon>
        <taxon>Magnoliopsida</taxon>
        <taxon>eudicotyledons</taxon>
        <taxon>Gunneridae</taxon>
        <taxon>Pentapetalae</taxon>
        <taxon>rosids</taxon>
        <taxon>fabids</taxon>
        <taxon>Malpighiales</taxon>
        <taxon>Salicaceae</taxon>
        <taxon>Flacourtieae</taxon>
        <taxon>Dovyalis</taxon>
    </lineage>
</organism>
<dbReference type="Proteomes" id="UP001314170">
    <property type="component" value="Unassembled WGS sequence"/>
</dbReference>
<reference evidence="1 2" key="1">
    <citation type="submission" date="2024-01" db="EMBL/GenBank/DDBJ databases">
        <authorList>
            <person name="Waweru B."/>
        </authorList>
    </citation>
    <scope>NUCLEOTIDE SEQUENCE [LARGE SCALE GENOMIC DNA]</scope>
</reference>
<keyword evidence="2" id="KW-1185">Reference proteome</keyword>
<dbReference type="EMBL" id="CAWUPB010001194">
    <property type="protein sequence ID" value="CAK7353440.1"/>
    <property type="molecule type" value="Genomic_DNA"/>
</dbReference>